<feature type="domain" description="Malonyl-CoA:ACP transacylase (MAT)" evidence="5">
    <location>
        <begin position="15"/>
        <end position="321"/>
    </location>
</feature>
<evidence type="ECO:0000256" key="1">
    <source>
        <dbReference type="ARBA" id="ARBA00013258"/>
    </source>
</evidence>
<sequence>MPYLSQGQKSSVVFMFPGQGCQFYQMGRELYQNNAVFHRWMNELDTLIRAELGHSVIAEIYHDNHARSKVFDDIRLSHPAIFMIEYALGKTLIEQRIAPDYLLGTSLGELAAAALADVLPLPEAIRFVIGQGQLFHQRRSAATEGAMLAILSDASLYEKTPVLREHCDIAAYNANALIVVAGQSARIAEAERHLSGRDIVFQRLPVNQAFHSRHIDFLKPEVDALAGQLNLRRAQIPVISCHNTETLDQLAADHFWHAIRQPIRFSQTLARIEREAAERGESLIYLDLGPSGTLANLIKQNIRDRQLPRIFPVLSPFGRDLEKFDEVLALGRALQPLPASAVAAAREVLHPAQPAVQPTVRQVQQPVRPVQRPLTQASAGPKRVYVFPGQGSQRVGMGAALFEQFPDHLAQADQILGYSLKTLCLEDPDQLLSNTRYTQPALYTVSALAFLSKQQQDPRQPDFLAGHSLGEYCALFAAGAFSFETGLKLVKKRGELMAGASGGGMAAVIGRAPDEVDSLLSRHGLDVLDVANYNSSSQVVLAGPSEALDQAGAIFRELGMTVVPLPVSAPFHSRYMQSAMQAFGEYLRQFSYSPLHTPVISNIHAAPYRDEDLVDNLTRQICGSVRWLDTVQYLIRQGEFEFEEIGPGNVLSKLVNSIRNTQ</sequence>
<dbReference type="EMBL" id="LN899819">
    <property type="protein sequence ID" value="CUV11644.1"/>
    <property type="molecule type" value="Genomic_DNA"/>
</dbReference>
<name>A0A0S4TNR8_RALSL</name>
<evidence type="ECO:0000256" key="3">
    <source>
        <dbReference type="ARBA" id="ARBA00023315"/>
    </source>
</evidence>
<dbReference type="GO" id="GO:0004314">
    <property type="term" value="F:[acyl-carrier-protein] S-malonyltransferase activity"/>
    <property type="evidence" value="ECO:0007669"/>
    <property type="project" value="UniProtKB-EC"/>
</dbReference>
<dbReference type="Gene3D" id="3.30.70.250">
    <property type="entry name" value="Malonyl-CoA ACP transacylase, ACP-binding"/>
    <property type="match status" value="1"/>
</dbReference>
<dbReference type="Gene3D" id="3.40.366.10">
    <property type="entry name" value="Malonyl-Coenzyme A Acyl Carrier Protein, domain 2"/>
    <property type="match status" value="2"/>
</dbReference>
<geneLocation type="plasmid" evidence="7">
    <name>pUW386</name>
</geneLocation>
<dbReference type="PANTHER" id="PTHR42681:SF1">
    <property type="entry name" value="MALONYL-COA-ACYL CARRIER PROTEIN TRANSACYLASE, MITOCHONDRIAL"/>
    <property type="match status" value="1"/>
</dbReference>
<dbReference type="GO" id="GO:0005829">
    <property type="term" value="C:cytosol"/>
    <property type="evidence" value="ECO:0007669"/>
    <property type="project" value="TreeGrafter"/>
</dbReference>
<dbReference type="EC" id="2.3.1.39" evidence="1"/>
<dbReference type="InterPro" id="IPR004410">
    <property type="entry name" value="Malonyl_CoA-ACP_transAc_FabD"/>
</dbReference>
<dbReference type="InterPro" id="IPR016036">
    <property type="entry name" value="Malonyl_transacylase_ACP-bd"/>
</dbReference>
<dbReference type="SUPFAM" id="SSF52151">
    <property type="entry name" value="FabD/lysophospholipase-like"/>
    <property type="match status" value="2"/>
</dbReference>
<organism evidence="6">
    <name type="scientific">Ralstonia solanacearum</name>
    <name type="common">Pseudomonas solanacearum</name>
    <dbReference type="NCBI Taxonomy" id="305"/>
    <lineage>
        <taxon>Bacteria</taxon>
        <taxon>Pseudomonadati</taxon>
        <taxon>Pseudomonadota</taxon>
        <taxon>Betaproteobacteria</taxon>
        <taxon>Burkholderiales</taxon>
        <taxon>Burkholderiaceae</taxon>
        <taxon>Ralstonia</taxon>
        <taxon>Ralstonia solanacearum species complex</taxon>
    </lineage>
</organism>
<dbReference type="NCBIfam" id="TIGR00128">
    <property type="entry name" value="fabD"/>
    <property type="match status" value="1"/>
</dbReference>
<keyword evidence="7" id="KW-0614">Plasmid</keyword>
<proteinExistence type="predicted"/>
<accession>A0A0S4TNR8</accession>
<reference evidence="6" key="1">
    <citation type="submission" date="2015-10" db="EMBL/GenBank/DDBJ databases">
        <authorList>
            <person name="Gilbert D.G."/>
        </authorList>
    </citation>
    <scope>NUCLEOTIDE SEQUENCE</scope>
    <source>
        <strain evidence="6">Phyl III-seqv23</strain>
    </source>
</reference>
<dbReference type="InterPro" id="IPR001227">
    <property type="entry name" value="Ac_transferase_dom_sf"/>
</dbReference>
<keyword evidence="3 7" id="KW-0012">Acyltransferase</keyword>
<evidence type="ECO:0000313" key="7">
    <source>
        <dbReference type="EMBL" id="QCX50933.1"/>
    </source>
</evidence>
<evidence type="ECO:0000313" key="8">
    <source>
        <dbReference type="Proteomes" id="UP000310553"/>
    </source>
</evidence>
<keyword evidence="2 6" id="KW-0808">Transferase</keyword>
<evidence type="ECO:0000256" key="2">
    <source>
        <dbReference type="ARBA" id="ARBA00022679"/>
    </source>
</evidence>
<dbReference type="InterPro" id="IPR014043">
    <property type="entry name" value="Acyl_transferase_dom"/>
</dbReference>
<dbReference type="AlphaFoldDB" id="A0A0S4TNR8"/>
<dbReference type="SUPFAM" id="SSF55048">
    <property type="entry name" value="Probable ACP-binding domain of malonyl-CoA ACP transacylase"/>
    <property type="match status" value="2"/>
</dbReference>
<geneLocation type="plasmid" evidence="8">
    <name>puw386</name>
</geneLocation>
<dbReference type="PANTHER" id="PTHR42681">
    <property type="entry name" value="MALONYL-COA-ACYL CARRIER PROTEIN TRANSACYLASE, MITOCHONDRIAL"/>
    <property type="match status" value="1"/>
</dbReference>
<feature type="domain" description="Malonyl-CoA:ACP transacylase (MAT)" evidence="5">
    <location>
        <begin position="386"/>
        <end position="662"/>
    </location>
</feature>
<evidence type="ECO:0000313" key="6">
    <source>
        <dbReference type="EMBL" id="CUV11644.1"/>
    </source>
</evidence>
<comment type="catalytic activity">
    <reaction evidence="4">
        <text>holo-[ACP] + malonyl-CoA = malonyl-[ACP] + CoA</text>
        <dbReference type="Rhea" id="RHEA:41792"/>
        <dbReference type="Rhea" id="RHEA-COMP:9623"/>
        <dbReference type="Rhea" id="RHEA-COMP:9685"/>
        <dbReference type="ChEBI" id="CHEBI:57287"/>
        <dbReference type="ChEBI" id="CHEBI:57384"/>
        <dbReference type="ChEBI" id="CHEBI:64479"/>
        <dbReference type="ChEBI" id="CHEBI:78449"/>
        <dbReference type="EC" id="2.3.1.39"/>
    </reaction>
</comment>
<reference evidence="7 8" key="2">
    <citation type="submission" date="2019-04" db="EMBL/GenBank/DDBJ databases">
        <title>Complete Genome of UW386 and Higher Quality Genome of UW700.</title>
        <authorList>
            <person name="Jacobs J."/>
            <person name="Perez A."/>
            <person name="Steidl O."/>
            <person name="Allen C."/>
        </authorList>
    </citation>
    <scope>NUCLEOTIDE SEQUENCE [LARGE SCALE GENOMIC DNA]</scope>
    <source>
        <strain evidence="7 8">UW386</strain>
        <plasmid evidence="8">puw386</plasmid>
        <plasmid evidence="7">pUW386</plasmid>
    </source>
</reference>
<dbReference type="InterPro" id="IPR050858">
    <property type="entry name" value="Mal-CoA-ACP_Trans/PKS_FabD"/>
</dbReference>
<dbReference type="InterPro" id="IPR016035">
    <property type="entry name" value="Acyl_Trfase/lysoPLipase"/>
</dbReference>
<evidence type="ECO:0000259" key="5">
    <source>
        <dbReference type="SMART" id="SM00827"/>
    </source>
</evidence>
<dbReference type="Gene3D" id="3.30.70.3290">
    <property type="match status" value="1"/>
</dbReference>
<dbReference type="Proteomes" id="UP000310553">
    <property type="component" value="Plasmid pUW386"/>
</dbReference>
<evidence type="ECO:0000256" key="4">
    <source>
        <dbReference type="ARBA" id="ARBA00048462"/>
    </source>
</evidence>
<dbReference type="EMBL" id="CP039340">
    <property type="protein sequence ID" value="QCX50933.1"/>
    <property type="molecule type" value="Genomic_DNA"/>
</dbReference>
<dbReference type="SMART" id="SM00827">
    <property type="entry name" value="PKS_AT"/>
    <property type="match status" value="2"/>
</dbReference>
<dbReference type="Pfam" id="PF00698">
    <property type="entry name" value="Acyl_transf_1"/>
    <property type="match status" value="2"/>
</dbReference>
<dbReference type="GO" id="GO:0006633">
    <property type="term" value="P:fatty acid biosynthetic process"/>
    <property type="evidence" value="ECO:0007669"/>
    <property type="project" value="TreeGrafter"/>
</dbReference>
<protein>
    <recommendedName>
        <fullName evidence="1">[acyl-carrier-protein] S-malonyltransferase</fullName>
        <ecNumber evidence="1">2.3.1.39</ecNumber>
    </recommendedName>
</protein>
<gene>
    <name evidence="6" type="primary">rhiG</name>
    <name evidence="7" type="synonym">fabD</name>
    <name evidence="7" type="ORF">E7Z57_17495</name>
    <name evidence="6" type="ORF">RUN39_v1_190004</name>
</gene>